<dbReference type="PANTHER" id="PTHR42844">
    <property type="entry name" value="DIHYDRONEOPTERIN ALDOLASE 1-RELATED"/>
    <property type="match status" value="1"/>
</dbReference>
<dbReference type="GO" id="GO:0005829">
    <property type="term" value="C:cytosol"/>
    <property type="evidence" value="ECO:0007669"/>
    <property type="project" value="TreeGrafter"/>
</dbReference>
<evidence type="ECO:0000256" key="3">
    <source>
        <dbReference type="ARBA" id="ARBA00043806"/>
    </source>
</evidence>
<evidence type="ECO:0000256" key="4">
    <source>
        <dbReference type="ARBA" id="ARBA00044039"/>
    </source>
</evidence>
<protein>
    <recommendedName>
        <fullName evidence="5">Dihydroneopterin triphosphate 2'-epimerase</fullName>
        <ecNumber evidence="4">5.1.99.7</ecNumber>
    </recommendedName>
    <alternativeName>
        <fullName evidence="6">D-erythro-7,8-dihydroneopterin triphosphate epimerase</fullName>
    </alternativeName>
</protein>
<dbReference type="EMBL" id="RQXV01000011">
    <property type="protein sequence ID" value="RRC97609.1"/>
    <property type="molecule type" value="Genomic_DNA"/>
</dbReference>
<comment type="caution">
    <text evidence="8">The sequence shown here is derived from an EMBL/GenBank/DDBJ whole genome shotgun (WGS) entry which is preliminary data.</text>
</comment>
<name>A0A3P1SL08_9GAMM</name>
<dbReference type="Proteomes" id="UP000267535">
    <property type="component" value="Unassembled WGS sequence"/>
</dbReference>
<dbReference type="NCBIfam" id="NF008418">
    <property type="entry name" value="PRK11245.1"/>
    <property type="match status" value="1"/>
</dbReference>
<comment type="similarity">
    <text evidence="1">Belongs to the DHNA family.</text>
</comment>
<evidence type="ECO:0000313" key="8">
    <source>
        <dbReference type="EMBL" id="RRC97609.1"/>
    </source>
</evidence>
<evidence type="ECO:0000313" key="9">
    <source>
        <dbReference type="Proteomes" id="UP000267535"/>
    </source>
</evidence>
<dbReference type="InterPro" id="IPR006156">
    <property type="entry name" value="Dihydroneopterin_aldolase"/>
</dbReference>
<dbReference type="Pfam" id="PF02152">
    <property type="entry name" value="FolB"/>
    <property type="match status" value="1"/>
</dbReference>
<dbReference type="Gene3D" id="3.30.1130.10">
    <property type="match status" value="1"/>
</dbReference>
<evidence type="ECO:0000256" key="1">
    <source>
        <dbReference type="ARBA" id="ARBA00005708"/>
    </source>
</evidence>
<proteinExistence type="inferred from homology"/>
<dbReference type="InterPro" id="IPR043133">
    <property type="entry name" value="GTP-CH-I_C/QueF"/>
</dbReference>
<dbReference type="SMART" id="SM00905">
    <property type="entry name" value="FolB"/>
    <property type="match status" value="1"/>
</dbReference>
<keyword evidence="9" id="KW-1185">Reference proteome</keyword>
<comment type="catalytic activity">
    <reaction evidence="3">
        <text>7,8-dihydroneopterin 3'-triphosphate = 7,8-dihydromonapterin 3'-triphosphate</text>
        <dbReference type="Rhea" id="RHEA:28346"/>
        <dbReference type="ChEBI" id="CHEBI:58462"/>
        <dbReference type="ChEBI" id="CHEBI:61186"/>
        <dbReference type="EC" id="5.1.99.7"/>
    </reaction>
</comment>
<sequence length="125" mass="14129">MPSVSNAIIRITNLRLRTYIGFNPEEREKLQDVVINIEIHYPAEKAALTDDVAKALNYKIVCKEIIQHVEEGHFLLLEKLVGDVLDIASGHPWVTFASVTIDKPHALRFADSVSLTLEKHCCQDH</sequence>
<keyword evidence="2 8" id="KW-0413">Isomerase</keyword>
<dbReference type="GO" id="GO:0008719">
    <property type="term" value="F:dihydroneopterin triphosphate 2'-epimerase activity"/>
    <property type="evidence" value="ECO:0007669"/>
    <property type="project" value="UniProtKB-EC"/>
</dbReference>
<dbReference type="NCBIfam" id="TIGR00526">
    <property type="entry name" value="folB_dom"/>
    <property type="match status" value="1"/>
</dbReference>
<gene>
    <name evidence="8" type="ORF">EHS89_17395</name>
</gene>
<dbReference type="EC" id="5.1.99.7" evidence="4"/>
<evidence type="ECO:0000256" key="2">
    <source>
        <dbReference type="ARBA" id="ARBA00023235"/>
    </source>
</evidence>
<dbReference type="GO" id="GO:0006760">
    <property type="term" value="P:folic acid-containing compound metabolic process"/>
    <property type="evidence" value="ECO:0007669"/>
    <property type="project" value="InterPro"/>
</dbReference>
<feature type="domain" description="Dihydroneopterin aldolase/epimerase" evidence="7">
    <location>
        <begin position="9"/>
        <end position="119"/>
    </location>
</feature>
<dbReference type="GO" id="GO:0004150">
    <property type="term" value="F:dihydroneopterin aldolase activity"/>
    <property type="evidence" value="ECO:0007669"/>
    <property type="project" value="InterPro"/>
</dbReference>
<evidence type="ECO:0000259" key="7">
    <source>
        <dbReference type="SMART" id="SM00905"/>
    </source>
</evidence>
<dbReference type="SUPFAM" id="SSF55620">
    <property type="entry name" value="Tetrahydrobiopterin biosynthesis enzymes-like"/>
    <property type="match status" value="1"/>
</dbReference>
<evidence type="ECO:0000256" key="6">
    <source>
        <dbReference type="ARBA" id="ARBA00044306"/>
    </source>
</evidence>
<dbReference type="CDD" id="cd00534">
    <property type="entry name" value="DHNA_DHNTPE"/>
    <property type="match status" value="1"/>
</dbReference>
<dbReference type="AlphaFoldDB" id="A0A3P1SL08"/>
<dbReference type="PANTHER" id="PTHR42844:SF10">
    <property type="entry name" value="DIHYDRONEOPTERIN TRIPHOSPHATE 2'-EPIMERASE"/>
    <property type="match status" value="1"/>
</dbReference>
<reference evidence="8 9" key="1">
    <citation type="submission" date="2018-11" db="EMBL/GenBank/DDBJ databases">
        <title>The draft genome sequence of Amphritea balenae JAMM 1525T.</title>
        <authorList>
            <person name="Fang Z."/>
            <person name="Zhang Y."/>
            <person name="Han X."/>
        </authorList>
    </citation>
    <scope>NUCLEOTIDE SEQUENCE [LARGE SCALE GENOMIC DNA]</scope>
    <source>
        <strain evidence="8 9">JAMM 1525</strain>
    </source>
</reference>
<dbReference type="InterPro" id="IPR006157">
    <property type="entry name" value="FolB_dom"/>
</dbReference>
<accession>A0A3P1SL08</accession>
<evidence type="ECO:0000256" key="5">
    <source>
        <dbReference type="ARBA" id="ARBA00044197"/>
    </source>
</evidence>
<dbReference type="OrthoDB" id="1121389at2"/>
<organism evidence="8 9">
    <name type="scientific">Amphritea balenae</name>
    <dbReference type="NCBI Taxonomy" id="452629"/>
    <lineage>
        <taxon>Bacteria</taxon>
        <taxon>Pseudomonadati</taxon>
        <taxon>Pseudomonadota</taxon>
        <taxon>Gammaproteobacteria</taxon>
        <taxon>Oceanospirillales</taxon>
        <taxon>Oceanospirillaceae</taxon>
        <taxon>Amphritea</taxon>
    </lineage>
</organism>